<keyword evidence="4" id="KW-0804">Transcription</keyword>
<gene>
    <name evidence="6" type="ORF">BCONGLO52_22690</name>
</gene>
<name>A0ABQ5RHQ8_9MICO</name>
<dbReference type="SUPFAM" id="SSF46785">
    <property type="entry name" value="Winged helix' DNA-binding domain"/>
    <property type="match status" value="1"/>
</dbReference>
<keyword evidence="3" id="KW-0238">DNA-binding</keyword>
<feature type="domain" description="HTH lysR-type" evidence="5">
    <location>
        <begin position="11"/>
        <end position="63"/>
    </location>
</feature>
<evidence type="ECO:0000256" key="3">
    <source>
        <dbReference type="ARBA" id="ARBA00023125"/>
    </source>
</evidence>
<sequence length="316" mass="33715">MQNLRMIDPRLVTLRTFARCGTVAATAELMGYSPSAVSAQLRELQQSLGQTLLTRDGRGLRLTAAGKELVRRSDALFAQWEQIRAASASADGQVPGQFGIGGFSTAASHLIAPLLPRLRDLHPSVEVQVMEASPARCFDLLVAERIDVAVVVSMQGEVLLEADPRFEKITLLDDPLDVMVPAGHPLAAQERVSLDQLVADPWVTDQPGSAYRALFTTAFTAAGLTPRIAHEATEWGTAIALVGAGAGVGLLPRLVSLSDSPGVRRVRLAGPGRLSRRIIAAMRAGSAEAQLPRDSIRLLREIAQDVLATHLAGESD</sequence>
<dbReference type="PANTHER" id="PTHR30346:SF29">
    <property type="entry name" value="LYSR SUBSTRATE-BINDING"/>
    <property type="match status" value="1"/>
</dbReference>
<dbReference type="CDD" id="cd08423">
    <property type="entry name" value="PBP2_LTTR_like_6"/>
    <property type="match status" value="1"/>
</dbReference>
<dbReference type="SUPFAM" id="SSF53850">
    <property type="entry name" value="Periplasmic binding protein-like II"/>
    <property type="match status" value="1"/>
</dbReference>
<protein>
    <submittedName>
        <fullName evidence="6">LysR family transcriptional regulator</fullName>
    </submittedName>
</protein>
<comment type="caution">
    <text evidence="6">The sequence shown here is derived from an EMBL/GenBank/DDBJ whole genome shotgun (WGS) entry which is preliminary data.</text>
</comment>
<evidence type="ECO:0000313" key="6">
    <source>
        <dbReference type="EMBL" id="GLI31428.1"/>
    </source>
</evidence>
<organism evidence="6 7">
    <name type="scientific">Brachybacterium conglomeratum</name>
    <dbReference type="NCBI Taxonomy" id="47846"/>
    <lineage>
        <taxon>Bacteria</taxon>
        <taxon>Bacillati</taxon>
        <taxon>Actinomycetota</taxon>
        <taxon>Actinomycetes</taxon>
        <taxon>Micrococcales</taxon>
        <taxon>Dermabacteraceae</taxon>
        <taxon>Brachybacterium</taxon>
    </lineage>
</organism>
<dbReference type="Gene3D" id="3.40.190.290">
    <property type="match status" value="1"/>
</dbReference>
<dbReference type="InterPro" id="IPR036388">
    <property type="entry name" value="WH-like_DNA-bd_sf"/>
</dbReference>
<reference evidence="6" key="1">
    <citation type="submission" date="2022-12" db="EMBL/GenBank/DDBJ databases">
        <title>Reference genome sequencing for broad-spectrum identification of bacterial and archaeal isolates by mass spectrometry.</title>
        <authorList>
            <person name="Sekiguchi Y."/>
            <person name="Tourlousse D.M."/>
        </authorList>
    </citation>
    <scope>NUCLEOTIDE SEQUENCE</scope>
    <source>
        <strain evidence="6">5-2</strain>
    </source>
</reference>
<dbReference type="InterPro" id="IPR036390">
    <property type="entry name" value="WH_DNA-bd_sf"/>
</dbReference>
<evidence type="ECO:0000256" key="1">
    <source>
        <dbReference type="ARBA" id="ARBA00009437"/>
    </source>
</evidence>
<comment type="similarity">
    <text evidence="1">Belongs to the LysR transcriptional regulatory family.</text>
</comment>
<dbReference type="Gene3D" id="1.10.10.10">
    <property type="entry name" value="Winged helix-like DNA-binding domain superfamily/Winged helix DNA-binding domain"/>
    <property type="match status" value="1"/>
</dbReference>
<dbReference type="InterPro" id="IPR000847">
    <property type="entry name" value="LysR_HTH_N"/>
</dbReference>
<evidence type="ECO:0000313" key="7">
    <source>
        <dbReference type="Proteomes" id="UP001144451"/>
    </source>
</evidence>
<dbReference type="EMBL" id="BSDQ01000001">
    <property type="protein sequence ID" value="GLI31428.1"/>
    <property type="molecule type" value="Genomic_DNA"/>
</dbReference>
<evidence type="ECO:0000259" key="5">
    <source>
        <dbReference type="PROSITE" id="PS50931"/>
    </source>
</evidence>
<dbReference type="PROSITE" id="PS50931">
    <property type="entry name" value="HTH_LYSR"/>
    <property type="match status" value="1"/>
</dbReference>
<dbReference type="PANTHER" id="PTHR30346">
    <property type="entry name" value="TRANSCRIPTIONAL DUAL REGULATOR HCAR-RELATED"/>
    <property type="match status" value="1"/>
</dbReference>
<dbReference type="Pfam" id="PF03466">
    <property type="entry name" value="LysR_substrate"/>
    <property type="match status" value="1"/>
</dbReference>
<dbReference type="Proteomes" id="UP001144451">
    <property type="component" value="Unassembled WGS sequence"/>
</dbReference>
<keyword evidence="7" id="KW-1185">Reference proteome</keyword>
<accession>A0ABQ5RHQ8</accession>
<dbReference type="Pfam" id="PF00126">
    <property type="entry name" value="HTH_1"/>
    <property type="match status" value="1"/>
</dbReference>
<dbReference type="InterPro" id="IPR005119">
    <property type="entry name" value="LysR_subst-bd"/>
</dbReference>
<evidence type="ECO:0000256" key="2">
    <source>
        <dbReference type="ARBA" id="ARBA00023015"/>
    </source>
</evidence>
<evidence type="ECO:0000256" key="4">
    <source>
        <dbReference type="ARBA" id="ARBA00023163"/>
    </source>
</evidence>
<proteinExistence type="inferred from homology"/>
<keyword evidence="2" id="KW-0805">Transcription regulation</keyword>